<evidence type="ECO:0000313" key="3">
    <source>
        <dbReference type="EMBL" id="QJB04244.1"/>
    </source>
</evidence>
<dbReference type="EMBL" id="MT143877">
    <property type="protein sequence ID" value="QJB04244.1"/>
    <property type="molecule type" value="Genomic_DNA"/>
</dbReference>
<name>A0A6M3MA25_9ZZZZ</name>
<dbReference type="SUPFAM" id="SSF46955">
    <property type="entry name" value="Putative DNA-binding domain"/>
    <property type="match status" value="1"/>
</dbReference>
<organism evidence="3">
    <name type="scientific">viral metagenome</name>
    <dbReference type="NCBI Taxonomy" id="1070528"/>
    <lineage>
        <taxon>unclassified sequences</taxon>
        <taxon>metagenomes</taxon>
        <taxon>organismal metagenomes</taxon>
    </lineage>
</organism>
<accession>A0A6M3MA25</accession>
<evidence type="ECO:0000259" key="1">
    <source>
        <dbReference type="Pfam" id="PF13411"/>
    </source>
</evidence>
<dbReference type="AlphaFoldDB" id="A0A6M3MA25"/>
<protein>
    <submittedName>
        <fullName evidence="3">Putative HTH family regulatory protein</fullName>
    </submittedName>
</protein>
<sequence length="68" mass="7707">MPRPRLTGKMTTSEAGRELGMGSKKFLRWLKRGVLPPPSFIDNNGVRYFDQGWLQDSKKILRIKGGST</sequence>
<proteinExistence type="predicted"/>
<gene>
    <name evidence="2" type="ORF">MM171A00648_0014</name>
    <name evidence="3" type="ORF">MM171B00403_0010</name>
</gene>
<dbReference type="InterPro" id="IPR000551">
    <property type="entry name" value="MerR-type_HTH_dom"/>
</dbReference>
<dbReference type="Pfam" id="PF13411">
    <property type="entry name" value="MerR_1"/>
    <property type="match status" value="1"/>
</dbReference>
<dbReference type="InterPro" id="IPR009061">
    <property type="entry name" value="DNA-bd_dom_put_sf"/>
</dbReference>
<evidence type="ECO:0000313" key="2">
    <source>
        <dbReference type="EMBL" id="QJB00254.1"/>
    </source>
</evidence>
<dbReference type="EMBL" id="MT143686">
    <property type="protein sequence ID" value="QJB00254.1"/>
    <property type="molecule type" value="Genomic_DNA"/>
</dbReference>
<feature type="domain" description="HTH merR-type" evidence="1">
    <location>
        <begin position="10"/>
        <end position="51"/>
    </location>
</feature>
<reference evidence="3" key="1">
    <citation type="submission" date="2020-03" db="EMBL/GenBank/DDBJ databases">
        <title>The deep terrestrial virosphere.</title>
        <authorList>
            <person name="Holmfeldt K."/>
            <person name="Nilsson E."/>
            <person name="Simone D."/>
            <person name="Lopez-Fernandez M."/>
            <person name="Wu X."/>
            <person name="de Brujin I."/>
            <person name="Lundin D."/>
            <person name="Andersson A."/>
            <person name="Bertilsson S."/>
            <person name="Dopson M."/>
        </authorList>
    </citation>
    <scope>NUCLEOTIDE SEQUENCE</scope>
    <source>
        <strain evidence="2">MM171A00648</strain>
        <strain evidence="3">MM171B00403</strain>
    </source>
</reference>